<accession>U6K644</accession>
<dbReference type="EMBL" id="HG682912">
    <property type="protein sequence ID" value="CDJ30943.1"/>
    <property type="molecule type" value="Genomic_DNA"/>
</dbReference>
<feature type="compositionally biased region" description="Polar residues" evidence="1">
    <location>
        <begin position="352"/>
        <end position="374"/>
    </location>
</feature>
<name>U6K644_9EIME</name>
<dbReference type="VEuPathDB" id="ToxoDB:EMH_0062610"/>
<evidence type="ECO:0000313" key="4">
    <source>
        <dbReference type="Proteomes" id="UP000030744"/>
    </source>
</evidence>
<feature type="transmembrane region" description="Helical" evidence="2">
    <location>
        <begin position="88"/>
        <end position="109"/>
    </location>
</feature>
<feature type="region of interest" description="Disordered" evidence="1">
    <location>
        <begin position="325"/>
        <end position="391"/>
    </location>
</feature>
<feature type="transmembrane region" description="Helical" evidence="2">
    <location>
        <begin position="148"/>
        <end position="172"/>
    </location>
</feature>
<organism evidence="3 4">
    <name type="scientific">Eimeria mitis</name>
    <dbReference type="NCBI Taxonomy" id="44415"/>
    <lineage>
        <taxon>Eukaryota</taxon>
        <taxon>Sar</taxon>
        <taxon>Alveolata</taxon>
        <taxon>Apicomplexa</taxon>
        <taxon>Conoidasida</taxon>
        <taxon>Coccidia</taxon>
        <taxon>Eucoccidiorida</taxon>
        <taxon>Eimeriorina</taxon>
        <taxon>Eimeriidae</taxon>
        <taxon>Eimeria</taxon>
    </lineage>
</organism>
<dbReference type="GeneID" id="25380858"/>
<keyword evidence="2" id="KW-1133">Transmembrane helix</keyword>
<dbReference type="AlphaFoldDB" id="U6K644"/>
<evidence type="ECO:0000256" key="2">
    <source>
        <dbReference type="SAM" id="Phobius"/>
    </source>
</evidence>
<gene>
    <name evidence="3" type="ORF">EMH_0062610</name>
</gene>
<proteinExistence type="predicted"/>
<dbReference type="OrthoDB" id="347736at2759"/>
<keyword evidence="2" id="KW-0472">Membrane</keyword>
<reference evidence="3" key="2">
    <citation type="submission" date="2013-10" db="EMBL/GenBank/DDBJ databases">
        <authorList>
            <person name="Aslett M."/>
        </authorList>
    </citation>
    <scope>NUCLEOTIDE SEQUENCE [LARGE SCALE GENOMIC DNA]</scope>
    <source>
        <strain evidence="3">Houghton</strain>
    </source>
</reference>
<evidence type="ECO:0000313" key="3">
    <source>
        <dbReference type="EMBL" id="CDJ30943.1"/>
    </source>
</evidence>
<protein>
    <submittedName>
        <fullName evidence="3">Uncharacterized protein</fullName>
    </submittedName>
</protein>
<evidence type="ECO:0000256" key="1">
    <source>
        <dbReference type="SAM" id="MobiDB-lite"/>
    </source>
</evidence>
<keyword evidence="4" id="KW-1185">Reference proteome</keyword>
<sequence>MSAAAAGAGTRRSLLHDVLSHAEVVELGLDGSVDDLPPLTTRLSPSCARVVVLFAWFYFLAFWGAVAAAVRHVIAAHAETLLPGPEDFIFVAVSTVLLVSAEFGVYCHLKIMNPVSINNGPMGNLLSPTPCCSFTHFMLSATSRFCTFLEFLFLLHAWVLPLPLLACAAFTVSTTVGALPFLLQLRCLLSCLFGDFFDPLRFSTCIPTVPLERLLLRCSRLCLAGVAKGARGALWHLRRARERLRGLLRRGAAVSPGRRVDISCCDFGSDSSSSSSSSSSRARQASSSCQANIGGAAAVQLLQGEGPLHELGAPLTVLKEPLAYPGQSQQGEGECPYTPAEGDAAPGGSGSFAVSSCGGSTTAEWRPNEQQLQQPPAVHTPQELENLSSSSHCPDATIPFSYREETASSQGRPLRPPETPTRPPAPQFISPRAALVLANCLFLLDLPGLTLHVKASFLPLQQLEAHEFLSSLVSLV</sequence>
<dbReference type="RefSeq" id="XP_013353508.1">
    <property type="nucleotide sequence ID" value="XM_013498054.1"/>
</dbReference>
<reference evidence="3" key="1">
    <citation type="submission" date="2013-10" db="EMBL/GenBank/DDBJ databases">
        <title>Genomic analysis of the causative agents of coccidiosis in chickens.</title>
        <authorList>
            <person name="Reid A.J."/>
            <person name="Blake D."/>
            <person name="Billington K."/>
            <person name="Browne H."/>
            <person name="Dunn M."/>
            <person name="Hung S."/>
            <person name="Kawahara F."/>
            <person name="Miranda-Saavedra D."/>
            <person name="Mourier T."/>
            <person name="Nagra H."/>
            <person name="Otto T.D."/>
            <person name="Rawlings N."/>
            <person name="Sanchez A."/>
            <person name="Sanders M."/>
            <person name="Subramaniam C."/>
            <person name="Tay Y."/>
            <person name="Dear P."/>
            <person name="Doerig C."/>
            <person name="Gruber A."/>
            <person name="Parkinson J."/>
            <person name="Shirley M."/>
            <person name="Wan K.L."/>
            <person name="Berriman M."/>
            <person name="Tomley F."/>
            <person name="Pain A."/>
        </authorList>
    </citation>
    <scope>NUCLEOTIDE SEQUENCE [LARGE SCALE GENOMIC DNA]</scope>
    <source>
        <strain evidence="3">Houghton</strain>
    </source>
</reference>
<dbReference type="Proteomes" id="UP000030744">
    <property type="component" value="Unassembled WGS sequence"/>
</dbReference>
<keyword evidence="2" id="KW-0812">Transmembrane</keyword>
<feature type="region of interest" description="Disordered" evidence="1">
    <location>
        <begin position="404"/>
        <end position="425"/>
    </location>
</feature>
<feature type="compositionally biased region" description="Pro residues" evidence="1">
    <location>
        <begin position="414"/>
        <end position="425"/>
    </location>
</feature>
<feature type="transmembrane region" description="Helical" evidence="2">
    <location>
        <begin position="50"/>
        <end position="68"/>
    </location>
</feature>